<evidence type="ECO:0000259" key="1">
    <source>
        <dbReference type="Pfam" id="PF12697"/>
    </source>
</evidence>
<protein>
    <recommendedName>
        <fullName evidence="1">AB hydrolase-1 domain-containing protein</fullName>
    </recommendedName>
</protein>
<dbReference type="Proteomes" id="UP000054350">
    <property type="component" value="Unassembled WGS sequence"/>
</dbReference>
<dbReference type="EMBL" id="GG745378">
    <property type="protein sequence ID" value="KNE72237.1"/>
    <property type="molecule type" value="Genomic_DNA"/>
</dbReference>
<dbReference type="PANTHER" id="PTHR43689">
    <property type="entry name" value="HYDROLASE"/>
    <property type="match status" value="1"/>
</dbReference>
<dbReference type="Gene3D" id="3.40.50.1820">
    <property type="entry name" value="alpha/beta hydrolase"/>
    <property type="match status" value="1"/>
</dbReference>
<name>A0A0L0TBV2_ALLM3</name>
<evidence type="ECO:0000313" key="2">
    <source>
        <dbReference type="EMBL" id="KNE72237.1"/>
    </source>
</evidence>
<dbReference type="eggNOG" id="KOG2386">
    <property type="taxonomic scope" value="Eukaryota"/>
</dbReference>
<feature type="domain" description="AB hydrolase-1" evidence="1">
    <location>
        <begin position="92"/>
        <end position="333"/>
    </location>
</feature>
<dbReference type="PANTHER" id="PTHR43689:SF8">
    <property type="entry name" value="ALPHA_BETA-HYDROLASES SUPERFAMILY PROTEIN"/>
    <property type="match status" value="1"/>
</dbReference>
<dbReference type="SUPFAM" id="SSF53474">
    <property type="entry name" value="alpha/beta-Hydrolases"/>
    <property type="match status" value="1"/>
</dbReference>
<dbReference type="OrthoDB" id="428974at2759"/>
<dbReference type="STRING" id="578462.A0A0L0TBV2"/>
<reference evidence="2 3" key="1">
    <citation type="submission" date="2009-11" db="EMBL/GenBank/DDBJ databases">
        <title>Annotation of Allomyces macrogynus ATCC 38327.</title>
        <authorList>
            <consortium name="The Broad Institute Genome Sequencing Platform"/>
            <person name="Russ C."/>
            <person name="Cuomo C."/>
            <person name="Burger G."/>
            <person name="Gray M.W."/>
            <person name="Holland P.W.H."/>
            <person name="King N."/>
            <person name="Lang F.B.F."/>
            <person name="Roger A.J."/>
            <person name="Ruiz-Trillo I."/>
            <person name="Young S.K."/>
            <person name="Zeng Q."/>
            <person name="Gargeya S."/>
            <person name="Fitzgerald M."/>
            <person name="Haas B."/>
            <person name="Abouelleil A."/>
            <person name="Alvarado L."/>
            <person name="Arachchi H.M."/>
            <person name="Berlin A."/>
            <person name="Chapman S.B."/>
            <person name="Gearin G."/>
            <person name="Goldberg J."/>
            <person name="Griggs A."/>
            <person name="Gujja S."/>
            <person name="Hansen M."/>
            <person name="Heiman D."/>
            <person name="Howarth C."/>
            <person name="Larimer J."/>
            <person name="Lui A."/>
            <person name="MacDonald P.J.P."/>
            <person name="McCowen C."/>
            <person name="Montmayeur A."/>
            <person name="Murphy C."/>
            <person name="Neiman D."/>
            <person name="Pearson M."/>
            <person name="Priest M."/>
            <person name="Roberts A."/>
            <person name="Saif S."/>
            <person name="Shea T."/>
            <person name="Sisk P."/>
            <person name="Stolte C."/>
            <person name="Sykes S."/>
            <person name="Wortman J."/>
            <person name="Nusbaum C."/>
            <person name="Birren B."/>
        </authorList>
    </citation>
    <scope>NUCLEOTIDE SEQUENCE [LARGE SCALE GENOMIC DNA]</scope>
    <source>
        <strain evidence="2 3">ATCC 38327</strain>
    </source>
</reference>
<sequence>MTGPWTPFLPPWLVALTLRHPLASKLAAATALAVTAYLFLCRKRASARPLALADGTRVYSPAFVFEHARYMAVNGKVLRVLHRHGPADKPAVVFLHGMGGNLAQWAPLMEKVSECAEVVGVECVGHGMSTDTGRPDDYRTLAMVADIASALEVTLPATRDLVLVCHSYGCCMGTYLAAHFGARVRGAIFLGGRALMPPTAITATRKLAALPSPILTLLRLYDRWGGLNSASVNRYLGPNSPRSLRALQAVWNTHLENAQLKSLAGGLQWVGEDEYKKVECPVLVIMGDRDGAVPVNASVEDYRRVLAGKGMAEPVVVLPGIGHQVMLEATDEVWSRMTQFLPEACGVKLV</sequence>
<reference evidence="3" key="2">
    <citation type="submission" date="2009-11" db="EMBL/GenBank/DDBJ databases">
        <title>The Genome Sequence of Allomyces macrogynus strain ATCC 38327.</title>
        <authorList>
            <consortium name="The Broad Institute Genome Sequencing Platform"/>
            <person name="Russ C."/>
            <person name="Cuomo C."/>
            <person name="Shea T."/>
            <person name="Young S.K."/>
            <person name="Zeng Q."/>
            <person name="Koehrsen M."/>
            <person name="Haas B."/>
            <person name="Borodovsky M."/>
            <person name="Guigo R."/>
            <person name="Alvarado L."/>
            <person name="Berlin A."/>
            <person name="Borenstein D."/>
            <person name="Chen Z."/>
            <person name="Engels R."/>
            <person name="Freedman E."/>
            <person name="Gellesch M."/>
            <person name="Goldberg J."/>
            <person name="Griggs A."/>
            <person name="Gujja S."/>
            <person name="Heiman D."/>
            <person name="Hepburn T."/>
            <person name="Howarth C."/>
            <person name="Jen D."/>
            <person name="Larson L."/>
            <person name="Lewis B."/>
            <person name="Mehta T."/>
            <person name="Park D."/>
            <person name="Pearson M."/>
            <person name="Roberts A."/>
            <person name="Saif S."/>
            <person name="Shenoy N."/>
            <person name="Sisk P."/>
            <person name="Stolte C."/>
            <person name="Sykes S."/>
            <person name="Walk T."/>
            <person name="White J."/>
            <person name="Yandava C."/>
            <person name="Burger G."/>
            <person name="Gray M.W."/>
            <person name="Holland P.W.H."/>
            <person name="King N."/>
            <person name="Lang F.B.F."/>
            <person name="Roger A.J."/>
            <person name="Ruiz-Trillo I."/>
            <person name="Lander E."/>
            <person name="Nusbaum C."/>
        </authorList>
    </citation>
    <scope>NUCLEOTIDE SEQUENCE [LARGE SCALE GENOMIC DNA]</scope>
    <source>
        <strain evidence="3">ATCC 38327</strain>
    </source>
</reference>
<dbReference type="InterPro" id="IPR000073">
    <property type="entry name" value="AB_hydrolase_1"/>
</dbReference>
<proteinExistence type="predicted"/>
<accession>A0A0L0TBV2</accession>
<dbReference type="VEuPathDB" id="FungiDB:AMAG_16719"/>
<gene>
    <name evidence="2" type="ORF">AMAG_16719</name>
</gene>
<evidence type="ECO:0000313" key="3">
    <source>
        <dbReference type="Proteomes" id="UP000054350"/>
    </source>
</evidence>
<dbReference type="InterPro" id="IPR029058">
    <property type="entry name" value="AB_hydrolase_fold"/>
</dbReference>
<keyword evidence="3" id="KW-1185">Reference proteome</keyword>
<organism evidence="2 3">
    <name type="scientific">Allomyces macrogynus (strain ATCC 38327)</name>
    <name type="common">Allomyces javanicus var. macrogynus</name>
    <dbReference type="NCBI Taxonomy" id="578462"/>
    <lineage>
        <taxon>Eukaryota</taxon>
        <taxon>Fungi</taxon>
        <taxon>Fungi incertae sedis</taxon>
        <taxon>Blastocladiomycota</taxon>
        <taxon>Blastocladiomycetes</taxon>
        <taxon>Blastocladiales</taxon>
        <taxon>Blastocladiaceae</taxon>
        <taxon>Allomyces</taxon>
    </lineage>
</organism>
<dbReference type="Pfam" id="PF12697">
    <property type="entry name" value="Abhydrolase_6"/>
    <property type="match status" value="1"/>
</dbReference>
<dbReference type="AlphaFoldDB" id="A0A0L0TBV2"/>
<dbReference type="OMA" id="IWNRESD"/>